<evidence type="ECO:0000256" key="7">
    <source>
        <dbReference type="ARBA" id="ARBA00022842"/>
    </source>
</evidence>
<dbReference type="SUPFAM" id="SSF81891">
    <property type="entry name" value="Poly A polymerase C-terminal region-like"/>
    <property type="match status" value="1"/>
</dbReference>
<dbReference type="InterPro" id="IPR032810">
    <property type="entry name" value="CCA-adding_enz_C"/>
</dbReference>
<evidence type="ECO:0000256" key="5">
    <source>
        <dbReference type="ARBA" id="ARBA00022723"/>
    </source>
</evidence>
<feature type="domain" description="CCA-adding enzyme C-terminal" evidence="12">
    <location>
        <begin position="402"/>
        <end position="460"/>
    </location>
</feature>
<keyword evidence="5" id="KW-0479">Metal-binding</keyword>
<evidence type="ECO:0000256" key="1">
    <source>
        <dbReference type="ARBA" id="ARBA00001946"/>
    </source>
</evidence>
<keyword evidence="3" id="KW-0819">tRNA processing</keyword>
<keyword evidence="8 9" id="KW-0694">RNA-binding</keyword>
<reference evidence="13 14" key="1">
    <citation type="submission" date="2019-02" db="EMBL/GenBank/DDBJ databases">
        <title>Peptostreptococcaceae bacterium ZHW00191 nov., a new bacterium isolated from the human gut.</title>
        <authorList>
            <person name="Zhou H.-W."/>
            <person name="Chen X.-J."/>
        </authorList>
    </citation>
    <scope>NUCLEOTIDE SEQUENCE [LARGE SCALE GENOMIC DNA]</scope>
    <source>
        <strain evidence="13 14">ZHW00191</strain>
    </source>
</reference>
<dbReference type="GO" id="GO:0008033">
    <property type="term" value="P:tRNA processing"/>
    <property type="evidence" value="ECO:0007669"/>
    <property type="project" value="UniProtKB-KW"/>
</dbReference>
<dbReference type="OrthoDB" id="9805698at2"/>
<accession>A0A544QY98</accession>
<dbReference type="EMBL" id="SGJB01000001">
    <property type="protein sequence ID" value="TQQ85716.1"/>
    <property type="molecule type" value="Genomic_DNA"/>
</dbReference>
<comment type="similarity">
    <text evidence="9">Belongs to the tRNA nucleotidyltransferase/poly(A) polymerase family.</text>
</comment>
<evidence type="ECO:0000256" key="3">
    <source>
        <dbReference type="ARBA" id="ARBA00022694"/>
    </source>
</evidence>
<keyword evidence="4 13" id="KW-0548">Nucleotidyltransferase</keyword>
<dbReference type="Pfam" id="PF01743">
    <property type="entry name" value="PolyA_pol"/>
    <property type="match status" value="1"/>
</dbReference>
<dbReference type="PANTHER" id="PTHR46173">
    <property type="entry name" value="CCA TRNA NUCLEOTIDYLTRANSFERASE 1, MITOCHONDRIAL"/>
    <property type="match status" value="1"/>
</dbReference>
<gene>
    <name evidence="13" type="ORF">EXD82_00430</name>
</gene>
<dbReference type="Pfam" id="PF12627">
    <property type="entry name" value="PolyA_pol_RNAbd"/>
    <property type="match status" value="1"/>
</dbReference>
<dbReference type="GO" id="GO:0004810">
    <property type="term" value="F:CCA tRNA nucleotidyltransferase activity"/>
    <property type="evidence" value="ECO:0007669"/>
    <property type="project" value="UniProtKB-EC"/>
</dbReference>
<evidence type="ECO:0000256" key="6">
    <source>
        <dbReference type="ARBA" id="ARBA00022741"/>
    </source>
</evidence>
<keyword evidence="14" id="KW-1185">Reference proteome</keyword>
<dbReference type="InterPro" id="IPR002646">
    <property type="entry name" value="PolA_pol_head_dom"/>
</dbReference>
<proteinExistence type="inferred from homology"/>
<dbReference type="NCBIfam" id="NF009814">
    <property type="entry name" value="PRK13299.1"/>
    <property type="match status" value="1"/>
</dbReference>
<evidence type="ECO:0000313" key="14">
    <source>
        <dbReference type="Proteomes" id="UP000317863"/>
    </source>
</evidence>
<dbReference type="Gene3D" id="1.10.246.80">
    <property type="match status" value="1"/>
</dbReference>
<sequence length="471" mass="54457">MDIPFLKYRKGVFLNTMEKVNILDISDIKIDIPKDVEYIIEEFEKNGFEAFAVGGCIRDSILGRIPNDWDITTDAPPDKIASIFEKTVDTGIEHGTVTVIIDRKCYEVTTYRIDGEYSDGRHPDSVEFSKNIEDDLKRRDFTINAMAYNYKRGLVDISGGIEDLNKGIIRCVGNPYKRFEEDALRMMRAIRFSAQLGFEIETDTKDAIKKLSSSIECISKERINTEFVKLIMSDASQIYTLGECNLLTYIIEEIEKLKGVKDFRGLDLYRKSVEMCRLCEGGAAEKMAALMWTYYICTNNKERKIEDIMKALRFDNKTVEKSSYIINYGARNIYIDRVDIKKHLNRFGNADKFNEYLYVREAEMKAELELIKDVQFSHVTEIIDAFDNEGLYVISEIRKIIDDIKEKGECFKVSELEITGKDIIKMGIKPGKQIGMILEEILKKVIKNPEMNRKDTLLKEAENFVKFQKYV</sequence>
<dbReference type="EC" id="2.7.7.72" evidence="13"/>
<evidence type="ECO:0000256" key="9">
    <source>
        <dbReference type="RuleBase" id="RU003953"/>
    </source>
</evidence>
<feature type="domain" description="tRNA nucleotidyltransferase/poly(A) polymerase RNA and SrmB- binding" evidence="11">
    <location>
        <begin position="197"/>
        <end position="255"/>
    </location>
</feature>
<dbReference type="InterPro" id="IPR032828">
    <property type="entry name" value="PolyA_RNA-bd"/>
</dbReference>
<dbReference type="SUPFAM" id="SSF81301">
    <property type="entry name" value="Nucleotidyltransferase"/>
    <property type="match status" value="1"/>
</dbReference>
<dbReference type="Gene3D" id="3.30.460.10">
    <property type="entry name" value="Beta Polymerase, domain 2"/>
    <property type="match status" value="1"/>
</dbReference>
<evidence type="ECO:0000256" key="2">
    <source>
        <dbReference type="ARBA" id="ARBA00022679"/>
    </source>
</evidence>
<dbReference type="InterPro" id="IPR043519">
    <property type="entry name" value="NT_sf"/>
</dbReference>
<dbReference type="PANTHER" id="PTHR46173:SF1">
    <property type="entry name" value="CCA TRNA NUCLEOTIDYLTRANSFERASE 1, MITOCHONDRIAL"/>
    <property type="match status" value="1"/>
</dbReference>
<evidence type="ECO:0000259" key="10">
    <source>
        <dbReference type="Pfam" id="PF01743"/>
    </source>
</evidence>
<dbReference type="Proteomes" id="UP000317863">
    <property type="component" value="Unassembled WGS sequence"/>
</dbReference>
<dbReference type="InterPro" id="IPR050264">
    <property type="entry name" value="Bact_CCA-adding_enz_type3_sf"/>
</dbReference>
<dbReference type="CDD" id="cd05398">
    <property type="entry name" value="NT_ClassII-CCAase"/>
    <property type="match status" value="1"/>
</dbReference>
<evidence type="ECO:0000313" key="13">
    <source>
        <dbReference type="EMBL" id="TQQ85716.1"/>
    </source>
</evidence>
<dbReference type="AlphaFoldDB" id="A0A544QY98"/>
<dbReference type="GO" id="GO:0000166">
    <property type="term" value="F:nucleotide binding"/>
    <property type="evidence" value="ECO:0007669"/>
    <property type="project" value="UniProtKB-KW"/>
</dbReference>
<evidence type="ECO:0000256" key="4">
    <source>
        <dbReference type="ARBA" id="ARBA00022695"/>
    </source>
</evidence>
<comment type="cofactor">
    <cofactor evidence="1">
        <name>Mg(2+)</name>
        <dbReference type="ChEBI" id="CHEBI:18420"/>
    </cofactor>
</comment>
<comment type="caution">
    <text evidence="13">The sequence shown here is derived from an EMBL/GenBank/DDBJ whole genome shotgun (WGS) entry which is preliminary data.</text>
</comment>
<keyword evidence="2 9" id="KW-0808">Transferase</keyword>
<dbReference type="Pfam" id="PF13735">
    <property type="entry name" value="tRNA_NucTran2_2"/>
    <property type="match status" value="1"/>
</dbReference>
<evidence type="ECO:0000259" key="11">
    <source>
        <dbReference type="Pfam" id="PF12627"/>
    </source>
</evidence>
<dbReference type="GO" id="GO:0046872">
    <property type="term" value="F:metal ion binding"/>
    <property type="evidence" value="ECO:0007669"/>
    <property type="project" value="UniProtKB-KW"/>
</dbReference>
<dbReference type="GO" id="GO:0000049">
    <property type="term" value="F:tRNA binding"/>
    <property type="evidence" value="ECO:0007669"/>
    <property type="project" value="TreeGrafter"/>
</dbReference>
<evidence type="ECO:0000256" key="8">
    <source>
        <dbReference type="ARBA" id="ARBA00022884"/>
    </source>
</evidence>
<name>A0A544QY98_9FIRM</name>
<protein>
    <submittedName>
        <fullName evidence="13">CCA tRNA nucleotidyltransferase</fullName>
        <ecNumber evidence="13">2.7.7.72</ecNumber>
    </submittedName>
</protein>
<keyword evidence="6" id="KW-0547">Nucleotide-binding</keyword>
<organism evidence="13 14">
    <name type="scientific">Peptacetobacter hominis</name>
    <dbReference type="NCBI Taxonomy" id="2743610"/>
    <lineage>
        <taxon>Bacteria</taxon>
        <taxon>Bacillati</taxon>
        <taxon>Bacillota</taxon>
        <taxon>Clostridia</taxon>
        <taxon>Peptostreptococcales</taxon>
        <taxon>Peptostreptococcaceae</taxon>
        <taxon>Peptacetobacter</taxon>
    </lineage>
</organism>
<dbReference type="Gene3D" id="1.10.3090.10">
    <property type="entry name" value="cca-adding enzyme, domain 2"/>
    <property type="match status" value="1"/>
</dbReference>
<keyword evidence="7" id="KW-0460">Magnesium</keyword>
<evidence type="ECO:0000259" key="12">
    <source>
        <dbReference type="Pfam" id="PF13735"/>
    </source>
</evidence>
<feature type="domain" description="Poly A polymerase head" evidence="10">
    <location>
        <begin position="51"/>
        <end position="170"/>
    </location>
</feature>